<accession>A0A9W5YWR1</accession>
<gene>
    <name evidence="1" type="ORF">AbraCBS73388_000671</name>
</gene>
<organism evidence="1 2">
    <name type="scientific">Aspergillus brasiliensis</name>
    <dbReference type="NCBI Taxonomy" id="319629"/>
    <lineage>
        <taxon>Eukaryota</taxon>
        <taxon>Fungi</taxon>
        <taxon>Dikarya</taxon>
        <taxon>Ascomycota</taxon>
        <taxon>Pezizomycotina</taxon>
        <taxon>Eurotiomycetes</taxon>
        <taxon>Eurotiomycetidae</taxon>
        <taxon>Eurotiales</taxon>
        <taxon>Aspergillaceae</taxon>
        <taxon>Aspergillus</taxon>
        <taxon>Aspergillus subgen. Circumdati</taxon>
    </lineage>
</organism>
<name>A0A9W5YWR1_9EURO</name>
<protein>
    <submittedName>
        <fullName evidence="1">Uncharacterized protein</fullName>
    </submittedName>
</protein>
<sequence>MYTGLTTYLIKICSTTEVLELAGSRRKNFDIPSWVPDWSQALSTSGTAISSGDEDLDWKDDEVTGLGHVVFNNCLPFDWA</sequence>
<evidence type="ECO:0000313" key="2">
    <source>
        <dbReference type="Proteomes" id="UP001143548"/>
    </source>
</evidence>
<dbReference type="Proteomes" id="UP001143548">
    <property type="component" value="Unassembled WGS sequence"/>
</dbReference>
<proteinExistence type="predicted"/>
<dbReference type="AlphaFoldDB" id="A0A9W5YWR1"/>
<reference evidence="1" key="1">
    <citation type="submission" date="2022-07" db="EMBL/GenBank/DDBJ databases">
        <title>Taxonomy of Aspergillus series Nigri: significant species reduction supported by multi-species coalescent approaches.</title>
        <authorList>
            <person name="Bian C."/>
            <person name="Kusuya Y."/>
            <person name="Sklenar F."/>
            <person name="D'hooge E."/>
            <person name="Yaguchi T."/>
            <person name="Takahashi H."/>
            <person name="Hubka V."/>
        </authorList>
    </citation>
    <scope>NUCLEOTIDE SEQUENCE</scope>
    <source>
        <strain evidence="1">CBS 733.88</strain>
    </source>
</reference>
<evidence type="ECO:0000313" key="1">
    <source>
        <dbReference type="EMBL" id="GKZ25214.1"/>
    </source>
</evidence>
<comment type="caution">
    <text evidence="1">The sequence shown here is derived from an EMBL/GenBank/DDBJ whole genome shotgun (WGS) entry which is preliminary data.</text>
</comment>
<dbReference type="EMBL" id="BROQ01000105">
    <property type="protein sequence ID" value="GKZ25214.1"/>
    <property type="molecule type" value="Genomic_DNA"/>
</dbReference>